<dbReference type="GO" id="GO:0016887">
    <property type="term" value="F:ATP hydrolysis activity"/>
    <property type="evidence" value="ECO:0007669"/>
    <property type="project" value="InterPro"/>
</dbReference>
<geneLocation type="plasmid" evidence="2">
    <name>pTE_T100_3</name>
</geneLocation>
<reference evidence="2" key="1">
    <citation type="journal article" name="Environ. Pollut.">
        <title>Investigating the effects of municipal and hospital wastewaters on horizontal gene transfer.</title>
        <authorList>
            <person name="Hutinel M."/>
            <person name="Fick J."/>
            <person name="Larsson D.G.J."/>
            <person name="Flach C.F."/>
        </authorList>
    </citation>
    <scope>NUCLEOTIDE SEQUENCE</scope>
    <source>
        <strain evidence="2">CV601</strain>
    </source>
</reference>
<dbReference type="RefSeq" id="WP_209279649.1">
    <property type="nucleotide sequence ID" value="NZ_MW574942.1"/>
</dbReference>
<keyword evidence="2" id="KW-0378">Hydrolase</keyword>
<dbReference type="Gene3D" id="3.40.50.300">
    <property type="entry name" value="P-loop containing nucleotide triphosphate hydrolases"/>
    <property type="match status" value="1"/>
</dbReference>
<dbReference type="PANTHER" id="PTHR37291">
    <property type="entry name" value="5-METHYLCYTOSINE-SPECIFIC RESTRICTION ENZYME B"/>
    <property type="match status" value="1"/>
</dbReference>
<sequence>MNWVTEQECLSFLKFLEISPMLNNHGNLKTHFFCFYISELKNLKQTLSLLFETQKLGWDKYITNDPKTKERYKNTLINMGLLIEVEGELILSSTALKLIDFSVQNNITPDDLVNNDLSNIMIDFEFIILENLYFIIQDEEQKESKTYRYAIELMYQLQEFFLACQHLNIQEIINDLDLLYFCQVINSSGFELKRYFRLDQQERILLHSLWLKLADSKDYPTSEPQNVLEKMIYIYTRSRNKKTIQFDIRIRCRNLLNAYYKLINKYTIPNISKDFTIISTKKSKNMELLKPLDITKTLNLEHQLIITGCPGSGKSTYLDNTLKQEDPNVQILRITAHPEYTYSDLIGCYKPVPLYEKSEIIFKTNGEKFEKGIPRINYQFVVGPLVKQYIMAKENPTYNFVLIIEEINRTNCNTLFGDFFQLLDRKNGESELGIEPMPDLAAYLVDHGLDPIIKLPKNLYIFGTMNAADQGVFPLDSAFRRRWEFIYKGFNDPCLYPEGDREILYGGQLYDWDIFRTNLNAKLAELGIHEDKMIGPYFLKPSELKNPKKVCNKLFLYLWDDVLRFQRSELMDVASFSDLANIWKDGNGSPLKISLSQES</sequence>
<dbReference type="Pfam" id="PF07728">
    <property type="entry name" value="AAA_5"/>
    <property type="match status" value="1"/>
</dbReference>
<proteinExistence type="predicted"/>
<dbReference type="InterPro" id="IPR011704">
    <property type="entry name" value="ATPase_dyneun-rel_AAA"/>
</dbReference>
<dbReference type="InterPro" id="IPR052934">
    <property type="entry name" value="Methyl-DNA_Rec/Restrict_Enz"/>
</dbReference>
<accession>A0A899NJ79</accession>
<organism evidence="2">
    <name type="scientific">Escherichia coli</name>
    <dbReference type="NCBI Taxonomy" id="562"/>
    <lineage>
        <taxon>Bacteria</taxon>
        <taxon>Pseudomonadati</taxon>
        <taxon>Pseudomonadota</taxon>
        <taxon>Gammaproteobacteria</taxon>
        <taxon>Enterobacterales</taxon>
        <taxon>Enterobacteriaceae</taxon>
        <taxon>Escherichia</taxon>
    </lineage>
</organism>
<dbReference type="AlphaFoldDB" id="A0A899NJ79"/>
<dbReference type="EMBL" id="MW574942">
    <property type="protein sequence ID" value="QSM61650.1"/>
    <property type="molecule type" value="Genomic_DNA"/>
</dbReference>
<dbReference type="GO" id="GO:0009036">
    <property type="term" value="F:type II site-specific deoxyribonuclease activity"/>
    <property type="evidence" value="ECO:0007669"/>
    <property type="project" value="UniProtKB-EC"/>
</dbReference>
<name>A0A899NJ79_ECOLX</name>
<evidence type="ECO:0000259" key="1">
    <source>
        <dbReference type="Pfam" id="PF07728"/>
    </source>
</evidence>
<dbReference type="PANTHER" id="PTHR37291:SF1">
    <property type="entry name" value="TYPE IV METHYL-DIRECTED RESTRICTION ENZYME ECOKMCRB SUBUNIT"/>
    <property type="match status" value="1"/>
</dbReference>
<keyword evidence="2" id="KW-0614">Plasmid</keyword>
<dbReference type="InterPro" id="IPR027417">
    <property type="entry name" value="P-loop_NTPase"/>
</dbReference>
<dbReference type="GO" id="GO:0005524">
    <property type="term" value="F:ATP binding"/>
    <property type="evidence" value="ECO:0007669"/>
    <property type="project" value="InterPro"/>
</dbReference>
<dbReference type="SUPFAM" id="SSF52540">
    <property type="entry name" value="P-loop containing nucleoside triphosphate hydrolases"/>
    <property type="match status" value="1"/>
</dbReference>
<protein>
    <submittedName>
        <fullName evidence="2">Type-2 restriction enzyme BsuMI component YdiS</fullName>
        <ecNumber evidence="2">3.1.21.4</ecNumber>
    </submittedName>
</protein>
<dbReference type="EC" id="3.1.21.4" evidence="2"/>
<evidence type="ECO:0000313" key="2">
    <source>
        <dbReference type="EMBL" id="QSM61650.1"/>
    </source>
</evidence>
<feature type="domain" description="ATPase dynein-related AAA" evidence="1">
    <location>
        <begin position="304"/>
        <end position="482"/>
    </location>
</feature>
<gene>
    <name evidence="2" type="primary">ydiS</name>
    <name evidence="2" type="ORF">LDMDHDEC_00474</name>
</gene>